<dbReference type="AlphaFoldDB" id="A0A933VSV5"/>
<accession>A0A933VSV5</accession>
<comment type="caution">
    <text evidence="1">The sequence shown here is derived from an EMBL/GenBank/DDBJ whole genome shotgun (WGS) entry which is preliminary data.</text>
</comment>
<dbReference type="EMBL" id="JACRJB010000004">
    <property type="protein sequence ID" value="MBI5128014.1"/>
    <property type="molecule type" value="Genomic_DNA"/>
</dbReference>
<sequence>MKPQHAGQFRDLSPDDMEFIAAAEWAQAAALADEPKDLVMKSASEMHARAKLKRMLLSQVPTKH</sequence>
<evidence type="ECO:0000313" key="1">
    <source>
        <dbReference type="EMBL" id="MBI5128014.1"/>
    </source>
</evidence>
<protein>
    <submittedName>
        <fullName evidence="1">Uncharacterized protein</fullName>
    </submittedName>
</protein>
<proteinExistence type="predicted"/>
<organism evidence="1 2">
    <name type="scientific">Rhodopseudomonas palustris</name>
    <dbReference type="NCBI Taxonomy" id="1076"/>
    <lineage>
        <taxon>Bacteria</taxon>
        <taxon>Pseudomonadati</taxon>
        <taxon>Pseudomonadota</taxon>
        <taxon>Alphaproteobacteria</taxon>
        <taxon>Hyphomicrobiales</taxon>
        <taxon>Nitrobacteraceae</taxon>
        <taxon>Rhodopseudomonas</taxon>
    </lineage>
</organism>
<gene>
    <name evidence="1" type="ORF">HZA66_01105</name>
</gene>
<name>A0A933VSV5_RHOPL</name>
<reference evidence="1" key="1">
    <citation type="submission" date="2020-07" db="EMBL/GenBank/DDBJ databases">
        <title>Huge and variable diversity of episymbiotic CPR bacteria and DPANN archaea in groundwater ecosystems.</title>
        <authorList>
            <person name="He C.Y."/>
            <person name="Keren R."/>
            <person name="Whittaker M."/>
            <person name="Farag I.F."/>
            <person name="Doudna J."/>
            <person name="Cate J.H.D."/>
            <person name="Banfield J.F."/>
        </authorList>
    </citation>
    <scope>NUCLEOTIDE SEQUENCE</scope>
    <source>
        <strain evidence="1">NC_groundwater_1818_Pr3_B-0.1um_66_35</strain>
    </source>
</reference>
<dbReference type="Proteomes" id="UP000782519">
    <property type="component" value="Unassembled WGS sequence"/>
</dbReference>
<evidence type="ECO:0000313" key="2">
    <source>
        <dbReference type="Proteomes" id="UP000782519"/>
    </source>
</evidence>